<dbReference type="PANTHER" id="PTHR46796">
    <property type="entry name" value="HTH-TYPE TRANSCRIPTIONAL ACTIVATOR RHAS-RELATED"/>
    <property type="match status" value="1"/>
</dbReference>
<dbReference type="InterPro" id="IPR018060">
    <property type="entry name" value="HTH_AraC"/>
</dbReference>
<protein>
    <submittedName>
        <fullName evidence="6">Helix-turn-helix domain-containing protein</fullName>
    </submittedName>
</protein>
<feature type="domain" description="HTH araC/xylS-type" evidence="5">
    <location>
        <begin position="159"/>
        <end position="258"/>
    </location>
</feature>
<evidence type="ECO:0000256" key="2">
    <source>
        <dbReference type="ARBA" id="ARBA00023125"/>
    </source>
</evidence>
<dbReference type="EMBL" id="JAHKKG010000004">
    <property type="protein sequence ID" value="MBU2664443.1"/>
    <property type="molecule type" value="Genomic_DNA"/>
</dbReference>
<dbReference type="PROSITE" id="PS01124">
    <property type="entry name" value="HTH_ARAC_FAMILY_2"/>
    <property type="match status" value="1"/>
</dbReference>
<evidence type="ECO:0000259" key="5">
    <source>
        <dbReference type="PROSITE" id="PS01124"/>
    </source>
</evidence>
<keyword evidence="7" id="KW-1185">Reference proteome</keyword>
<keyword evidence="1" id="KW-0805">Transcription regulation</keyword>
<gene>
    <name evidence="6" type="ORF">KOI35_13150</name>
</gene>
<name>A0ABS5YP02_9ACTN</name>
<feature type="compositionally biased region" description="Basic residues" evidence="4">
    <location>
        <begin position="280"/>
        <end position="290"/>
    </location>
</feature>
<dbReference type="RefSeq" id="WP_215787073.1">
    <property type="nucleotide sequence ID" value="NZ_JAHKKG010000004.1"/>
</dbReference>
<evidence type="ECO:0000256" key="3">
    <source>
        <dbReference type="ARBA" id="ARBA00023163"/>
    </source>
</evidence>
<accession>A0ABS5YP02</accession>
<evidence type="ECO:0000256" key="4">
    <source>
        <dbReference type="SAM" id="MobiDB-lite"/>
    </source>
</evidence>
<dbReference type="SMART" id="SM00342">
    <property type="entry name" value="HTH_ARAC"/>
    <property type="match status" value="1"/>
</dbReference>
<evidence type="ECO:0000313" key="6">
    <source>
        <dbReference type="EMBL" id="MBU2664443.1"/>
    </source>
</evidence>
<evidence type="ECO:0000256" key="1">
    <source>
        <dbReference type="ARBA" id="ARBA00023015"/>
    </source>
</evidence>
<reference evidence="6 7" key="1">
    <citation type="submission" date="2021-06" db="EMBL/GenBank/DDBJ databases">
        <title>Actinoplanes lichenicola sp. nov., and Actinoplanes ovalisporus sp. nov., isolated from lichen in Thailand.</title>
        <authorList>
            <person name="Saeng-In P."/>
            <person name="Kanchanasin P."/>
            <person name="Yuki M."/>
            <person name="Kudo T."/>
            <person name="Ohkuma M."/>
            <person name="Phongsopitanun W."/>
            <person name="Tanasupawat S."/>
        </authorList>
    </citation>
    <scope>NUCLEOTIDE SEQUENCE [LARGE SCALE GENOMIC DNA]</scope>
    <source>
        <strain evidence="6 7">NBRC 110975</strain>
    </source>
</reference>
<dbReference type="Proteomes" id="UP001519654">
    <property type="component" value="Unassembled WGS sequence"/>
</dbReference>
<dbReference type="Gene3D" id="1.10.10.60">
    <property type="entry name" value="Homeodomain-like"/>
    <property type="match status" value="1"/>
</dbReference>
<dbReference type="InterPro" id="IPR050204">
    <property type="entry name" value="AraC_XylS_family_regulators"/>
</dbReference>
<comment type="caution">
    <text evidence="6">The sequence shown here is derived from an EMBL/GenBank/DDBJ whole genome shotgun (WGS) entry which is preliminary data.</text>
</comment>
<proteinExistence type="predicted"/>
<sequence>MGAQIHSVPAVISAAPCEVAVRAARPGLRPYVVGYSGFRAWGGRPIAHLVLPLAYTTVVIDFGFSSGLVNGPRGVATSAGETVWGHGVSVGLTPWGTAALFGVPAGELGPDPVRMEALLGSVATELPGRLEAAGDWSRRFDLVEDTLVGWLDPARVVPDRAVMRAWQRLQGADQPRVGVLAAELGVSRRRLERGFRQHLGLSPATVGRIARFQRAVGRLASGAGLSEAAAGSGYVDQAHLAHDTRAMAGLTPTGLAGHLRTPPIMAQPPTPIVAPPAASHRYKTGAARRA</sequence>
<keyword evidence="2" id="KW-0238">DNA-binding</keyword>
<organism evidence="6 7">
    <name type="scientific">Paractinoplanes bogorensis</name>
    <dbReference type="NCBI Taxonomy" id="1610840"/>
    <lineage>
        <taxon>Bacteria</taxon>
        <taxon>Bacillati</taxon>
        <taxon>Actinomycetota</taxon>
        <taxon>Actinomycetes</taxon>
        <taxon>Micromonosporales</taxon>
        <taxon>Micromonosporaceae</taxon>
        <taxon>Paractinoplanes</taxon>
    </lineage>
</organism>
<evidence type="ECO:0000313" key="7">
    <source>
        <dbReference type="Proteomes" id="UP001519654"/>
    </source>
</evidence>
<dbReference type="PANTHER" id="PTHR46796:SF15">
    <property type="entry name" value="BLL1074 PROTEIN"/>
    <property type="match status" value="1"/>
</dbReference>
<dbReference type="Pfam" id="PF12833">
    <property type="entry name" value="HTH_18"/>
    <property type="match status" value="1"/>
</dbReference>
<feature type="region of interest" description="Disordered" evidence="4">
    <location>
        <begin position="267"/>
        <end position="290"/>
    </location>
</feature>
<keyword evidence="3" id="KW-0804">Transcription</keyword>